<name>A0A1F7WLB7_9BACT</name>
<dbReference type="EMBL" id="MGFH01000160">
    <property type="protein sequence ID" value="OGM03620.1"/>
    <property type="molecule type" value="Genomic_DNA"/>
</dbReference>
<evidence type="ECO:0008006" key="4">
    <source>
        <dbReference type="Google" id="ProtNLM"/>
    </source>
</evidence>
<dbReference type="STRING" id="1817813.A2008_06665"/>
<dbReference type="Proteomes" id="UP000178735">
    <property type="component" value="Unassembled WGS sequence"/>
</dbReference>
<protein>
    <recommendedName>
        <fullName evidence="4">DUF4878 domain-containing protein</fullName>
    </recommendedName>
</protein>
<gene>
    <name evidence="2" type="ORF">A2008_06665</name>
</gene>
<comment type="caution">
    <text evidence="2">The sequence shown here is derived from an EMBL/GenBank/DDBJ whole genome shotgun (WGS) entry which is preliminary data.</text>
</comment>
<organism evidence="2 3">
    <name type="scientific">Candidatus Wallbacteria bacterium GWC2_49_35</name>
    <dbReference type="NCBI Taxonomy" id="1817813"/>
    <lineage>
        <taxon>Bacteria</taxon>
        <taxon>Candidatus Walliibacteriota</taxon>
    </lineage>
</organism>
<evidence type="ECO:0000256" key="1">
    <source>
        <dbReference type="SAM" id="SignalP"/>
    </source>
</evidence>
<evidence type="ECO:0000313" key="2">
    <source>
        <dbReference type="EMBL" id="OGM03620.1"/>
    </source>
</evidence>
<accession>A0A1F7WLB7</accession>
<evidence type="ECO:0000313" key="3">
    <source>
        <dbReference type="Proteomes" id="UP000178735"/>
    </source>
</evidence>
<sequence>MPFIIKNRFAFILAVLLCFSAASFSCINTRTAEARVTLFLTMIKSGNFSDALKYVDSKPFTRSVLKKISMLPDAALLEILKLSNAPAEVKEGFLKNGGAGMSELKKSIQDIMANDPQIVEMTLKEMSTHMRDKDIDVIAQNISEITGEVHIRFSEVNAHDETIIFFVEKIGAEWKISAMEEIITGWIY</sequence>
<feature type="chain" id="PRO_5009533477" description="DUF4878 domain-containing protein" evidence="1">
    <location>
        <begin position="26"/>
        <end position="188"/>
    </location>
</feature>
<dbReference type="AlphaFoldDB" id="A0A1F7WLB7"/>
<reference evidence="2 3" key="1">
    <citation type="journal article" date="2016" name="Nat. Commun.">
        <title>Thousands of microbial genomes shed light on interconnected biogeochemical processes in an aquifer system.</title>
        <authorList>
            <person name="Anantharaman K."/>
            <person name="Brown C.T."/>
            <person name="Hug L.A."/>
            <person name="Sharon I."/>
            <person name="Castelle C.J."/>
            <person name="Probst A.J."/>
            <person name="Thomas B.C."/>
            <person name="Singh A."/>
            <person name="Wilkins M.J."/>
            <person name="Karaoz U."/>
            <person name="Brodie E.L."/>
            <person name="Williams K.H."/>
            <person name="Hubbard S.S."/>
            <person name="Banfield J.F."/>
        </authorList>
    </citation>
    <scope>NUCLEOTIDE SEQUENCE [LARGE SCALE GENOMIC DNA]</scope>
</reference>
<keyword evidence="1" id="KW-0732">Signal</keyword>
<feature type="signal peptide" evidence="1">
    <location>
        <begin position="1"/>
        <end position="25"/>
    </location>
</feature>
<dbReference type="PROSITE" id="PS51257">
    <property type="entry name" value="PROKAR_LIPOPROTEIN"/>
    <property type="match status" value="1"/>
</dbReference>
<proteinExistence type="predicted"/>